<comment type="caution">
    <text evidence="7">The sequence shown here is derived from an EMBL/GenBank/DDBJ whole genome shotgun (WGS) entry which is preliminary data.</text>
</comment>
<gene>
    <name evidence="7" type="ORF">N825_34560</name>
</gene>
<dbReference type="InterPro" id="IPR008927">
    <property type="entry name" value="6-PGluconate_DH-like_C_sf"/>
</dbReference>
<dbReference type="GO" id="GO:0016628">
    <property type="term" value="F:oxidoreductase activity, acting on the CH-CH group of donors, NAD or NADP as acceptor"/>
    <property type="evidence" value="ECO:0007669"/>
    <property type="project" value="InterPro"/>
</dbReference>
<feature type="domain" description="UDP-glucose/GDP-mannose dehydrogenase C-terminal" evidence="6">
    <location>
        <begin position="320"/>
        <end position="421"/>
    </location>
</feature>
<comment type="similarity">
    <text evidence="1 4">Belongs to the UDP-glucose/GDP-mannose dehydrogenase family.</text>
</comment>
<dbReference type="SMART" id="SM00984">
    <property type="entry name" value="UDPG_MGDP_dh_C"/>
    <property type="match status" value="1"/>
</dbReference>
<dbReference type="PIRSF" id="PIRSF500136">
    <property type="entry name" value="UDP_ManNAc_DH"/>
    <property type="match status" value="1"/>
</dbReference>
<dbReference type="PIRSF" id="PIRSF000124">
    <property type="entry name" value="UDPglc_GDPman_dh"/>
    <property type="match status" value="1"/>
</dbReference>
<dbReference type="Gene3D" id="3.40.50.720">
    <property type="entry name" value="NAD(P)-binding Rossmann-like Domain"/>
    <property type="match status" value="2"/>
</dbReference>
<dbReference type="Pfam" id="PF03721">
    <property type="entry name" value="UDPG_MGDP_dh_N"/>
    <property type="match status" value="1"/>
</dbReference>
<dbReference type="InterPro" id="IPR036220">
    <property type="entry name" value="UDP-Glc/GDP-Man_DH_C_sf"/>
</dbReference>
<dbReference type="Proteomes" id="UP000019486">
    <property type="component" value="Unassembled WGS sequence"/>
</dbReference>
<dbReference type="InterPro" id="IPR014026">
    <property type="entry name" value="UDP-Glc/GDP-Man_DH_dimer"/>
</dbReference>
<keyword evidence="5" id="KW-1133">Transmembrane helix</keyword>
<feature type="transmembrane region" description="Helical" evidence="5">
    <location>
        <begin position="6"/>
        <end position="24"/>
    </location>
</feature>
<keyword evidence="8" id="KW-1185">Reference proteome</keyword>
<dbReference type="GO" id="GO:0000271">
    <property type="term" value="P:polysaccharide biosynthetic process"/>
    <property type="evidence" value="ECO:0007669"/>
    <property type="project" value="InterPro"/>
</dbReference>
<dbReference type="SUPFAM" id="SSF48179">
    <property type="entry name" value="6-phosphogluconate dehydrogenase C-terminal domain-like"/>
    <property type="match status" value="1"/>
</dbReference>
<evidence type="ECO:0000256" key="5">
    <source>
        <dbReference type="SAM" id="Phobius"/>
    </source>
</evidence>
<evidence type="ECO:0000313" key="8">
    <source>
        <dbReference type="Proteomes" id="UP000019486"/>
    </source>
</evidence>
<dbReference type="Pfam" id="PF03720">
    <property type="entry name" value="UDPG_MGDP_dh_C"/>
    <property type="match status" value="1"/>
</dbReference>
<dbReference type="PATRIC" id="fig|1385369.3.peg.2274"/>
<dbReference type="InterPro" id="IPR014027">
    <property type="entry name" value="UDP-Glc/GDP-Man_DH_C"/>
</dbReference>
<name>W9H6V2_9PROT</name>
<evidence type="ECO:0000256" key="3">
    <source>
        <dbReference type="ARBA" id="ARBA00023027"/>
    </source>
</evidence>
<dbReference type="OrthoDB" id="9803238at2"/>
<dbReference type="STRING" id="1385369.N825_34560"/>
<organism evidence="7 8">
    <name type="scientific">Skermanella stibiiresistens SB22</name>
    <dbReference type="NCBI Taxonomy" id="1385369"/>
    <lineage>
        <taxon>Bacteria</taxon>
        <taxon>Pseudomonadati</taxon>
        <taxon>Pseudomonadota</taxon>
        <taxon>Alphaproteobacteria</taxon>
        <taxon>Rhodospirillales</taxon>
        <taxon>Azospirillaceae</taxon>
        <taxon>Skermanella</taxon>
    </lineage>
</organism>
<dbReference type="SUPFAM" id="SSF52413">
    <property type="entry name" value="UDP-glucose/GDP-mannose dehydrogenase C-terminal domain"/>
    <property type="match status" value="1"/>
</dbReference>
<evidence type="ECO:0000256" key="2">
    <source>
        <dbReference type="ARBA" id="ARBA00023002"/>
    </source>
</evidence>
<evidence type="ECO:0000256" key="1">
    <source>
        <dbReference type="ARBA" id="ARBA00006601"/>
    </source>
</evidence>
<dbReference type="InterPro" id="IPR017476">
    <property type="entry name" value="UDP-Glc/GDP-Man"/>
</dbReference>
<proteinExistence type="inferred from homology"/>
<dbReference type="InterPro" id="IPR001732">
    <property type="entry name" value="UDP-Glc/GDP-Man_DH_N"/>
</dbReference>
<dbReference type="AlphaFoldDB" id="W9H6V2"/>
<keyword evidence="3" id="KW-0520">NAD</keyword>
<evidence type="ECO:0000259" key="6">
    <source>
        <dbReference type="SMART" id="SM00984"/>
    </source>
</evidence>
<dbReference type="InterPro" id="IPR028359">
    <property type="entry name" value="UDP_ManNAc/GlcNAc_DH"/>
</dbReference>
<dbReference type="InterPro" id="IPR036291">
    <property type="entry name" value="NAD(P)-bd_dom_sf"/>
</dbReference>
<sequence length="433" mass="45834">MPSDQAISIIGLGYVGLPIAVAFGRSGRRVIGFDIDARRVDELRRGHDRTGEVTAEALAEAALDLTDDPDALSAAAIHIVTVPTPISDAKRPDLGPLLAASRTVGRHLKRGDLVVFESTVFPGATEAECVPILEMESGLALGRDFEVGYSPERINPGDQEHRFETITKVVSASSPAALDAVAGLYGGVVRAGIHRAPSIAVAEAAKVIENTQRDLNIALMNELACIFQRLGIDTGDVLAAAGTKWNFLKFTPGLVGGHCIGVDPYYLTHRAEQVGYQPEVILAGRRINDAMGAVIAAETVKRLLRAKAGGGTGGGPMRITILGLTFKENVPDIRNTRVVDIVRELESFGAAVSVHDPLADPAEALLEYGIALKPWDELPGADAVILAVPHADYLAAGWPGVTRLLDGGVGLVVDIKSRLDRAVTPDGVSLWRL</sequence>
<dbReference type="Pfam" id="PF00984">
    <property type="entry name" value="UDPG_MGDP_dh"/>
    <property type="match status" value="1"/>
</dbReference>
<keyword evidence="5" id="KW-0472">Membrane</keyword>
<evidence type="ECO:0000256" key="4">
    <source>
        <dbReference type="PIRNR" id="PIRNR000124"/>
    </source>
</evidence>
<accession>W9H6V2</accession>
<keyword evidence="5" id="KW-0812">Transmembrane</keyword>
<dbReference type="EMBL" id="AVFL01000007">
    <property type="protein sequence ID" value="EWY40427.1"/>
    <property type="molecule type" value="Genomic_DNA"/>
</dbReference>
<protein>
    <submittedName>
        <fullName evidence="7">UDP-N-acetyl-D-galactosamine dehydrogenase</fullName>
    </submittedName>
</protein>
<dbReference type="PANTHER" id="PTHR43491:SF2">
    <property type="entry name" value="UDP-N-ACETYL-D-MANNOSAMINE DEHYDROGENASE"/>
    <property type="match status" value="1"/>
</dbReference>
<reference evidence="7 8" key="1">
    <citation type="submission" date="2013-08" db="EMBL/GenBank/DDBJ databases">
        <title>The genome sequence of Skermanella stibiiresistens.</title>
        <authorList>
            <person name="Zhu W."/>
            <person name="Wang G."/>
        </authorList>
    </citation>
    <scope>NUCLEOTIDE SEQUENCE [LARGE SCALE GENOMIC DNA]</scope>
    <source>
        <strain evidence="7 8">SB22</strain>
    </source>
</reference>
<dbReference type="NCBIfam" id="TIGR03026">
    <property type="entry name" value="NDP-sugDHase"/>
    <property type="match status" value="1"/>
</dbReference>
<dbReference type="SUPFAM" id="SSF51735">
    <property type="entry name" value="NAD(P)-binding Rossmann-fold domains"/>
    <property type="match status" value="1"/>
</dbReference>
<dbReference type="RefSeq" id="WP_037451188.1">
    <property type="nucleotide sequence ID" value="NZ_AVFL01000007.1"/>
</dbReference>
<evidence type="ECO:0000313" key="7">
    <source>
        <dbReference type="EMBL" id="EWY40427.1"/>
    </source>
</evidence>
<dbReference type="GO" id="GO:0051287">
    <property type="term" value="F:NAD binding"/>
    <property type="evidence" value="ECO:0007669"/>
    <property type="project" value="InterPro"/>
</dbReference>
<dbReference type="PANTHER" id="PTHR43491">
    <property type="entry name" value="UDP-N-ACETYL-D-MANNOSAMINE DEHYDROGENASE"/>
    <property type="match status" value="1"/>
</dbReference>
<keyword evidence="2" id="KW-0560">Oxidoreductase</keyword>
<dbReference type="GO" id="GO:0016616">
    <property type="term" value="F:oxidoreductase activity, acting on the CH-OH group of donors, NAD or NADP as acceptor"/>
    <property type="evidence" value="ECO:0007669"/>
    <property type="project" value="InterPro"/>
</dbReference>